<keyword evidence="2" id="KW-1185">Reference proteome</keyword>
<dbReference type="AlphaFoldDB" id="A0A7H8NB89"/>
<organism evidence="1 2">
    <name type="scientific">Streptomyces buecherae</name>
    <dbReference type="NCBI Taxonomy" id="2763006"/>
    <lineage>
        <taxon>Bacteria</taxon>
        <taxon>Bacillati</taxon>
        <taxon>Actinomycetota</taxon>
        <taxon>Actinomycetes</taxon>
        <taxon>Kitasatosporales</taxon>
        <taxon>Streptomycetaceae</taxon>
        <taxon>Streptomyces</taxon>
    </lineage>
</organism>
<dbReference type="RefSeq" id="WP_176163431.1">
    <property type="nucleotide sequence ID" value="NZ_CP054929.1"/>
</dbReference>
<gene>
    <name evidence="1" type="ORF">HUT08_21745</name>
</gene>
<accession>A0A7H8NB89</accession>
<dbReference type="GeneID" id="95461632"/>
<reference evidence="1 2" key="1">
    <citation type="submission" date="2020-06" db="EMBL/GenBank/DDBJ databases">
        <title>Genome mining for natural products.</title>
        <authorList>
            <person name="Zhang B."/>
            <person name="Shi J."/>
            <person name="Ge H."/>
        </authorList>
    </citation>
    <scope>NUCLEOTIDE SEQUENCE [LARGE SCALE GENOMIC DNA]</scope>
    <source>
        <strain evidence="1 2">NA00687</strain>
    </source>
</reference>
<dbReference type="EMBL" id="CP054929">
    <property type="protein sequence ID" value="QKW51713.1"/>
    <property type="molecule type" value="Genomic_DNA"/>
</dbReference>
<evidence type="ECO:0000313" key="1">
    <source>
        <dbReference type="EMBL" id="QKW51713.1"/>
    </source>
</evidence>
<accession>A0A7G8KCH9</accession>
<dbReference type="Proteomes" id="UP000509303">
    <property type="component" value="Chromosome"/>
</dbReference>
<name>A0A7H8NB89_9ACTN</name>
<proteinExistence type="predicted"/>
<evidence type="ECO:0000313" key="2">
    <source>
        <dbReference type="Proteomes" id="UP000509303"/>
    </source>
</evidence>
<protein>
    <submittedName>
        <fullName evidence="1">Uncharacterized protein</fullName>
    </submittedName>
</protein>
<sequence>MLFLGSIVGAVVGLAWKLGRRGGLRGESADELRIEQLRRQQASGARASYSSINVRSTFGLTAEDNHKYHR</sequence>